<dbReference type="HAMAP" id="MF_00758">
    <property type="entry name" value="UPF0301"/>
    <property type="match status" value="1"/>
</dbReference>
<sequence length="189" mass="20435">MAESEFLTGRLLVAMPGIDDPRFERAVVFVCSHDADAAMGLAVNRPVDGLMVSDLLEKLGVPQAEDGPADLVLMGGPVQRERGFVLHTADYEAEGASVAITEGLSLTTTRTVLEAMTDYRTKPRRAILALGYAGWDGGQLEQELRENVWLICDPDEQLLFGSDHEHKWSQALAKLGISADQLSGQAGRA</sequence>
<dbReference type="PANTHER" id="PTHR30327">
    <property type="entry name" value="UNCHARACTERIZED PROTEIN YQGE"/>
    <property type="match status" value="1"/>
</dbReference>
<reference evidence="3" key="1">
    <citation type="submission" date="2024-06" db="EMBL/GenBank/DDBJ databases">
        <title>Caulobacter inopinatus, sp. nov.</title>
        <authorList>
            <person name="Donachie S.P."/>
        </authorList>
    </citation>
    <scope>NUCLEOTIDE SEQUENCE</scope>
    <source>
        <strain evidence="3">73W</strain>
    </source>
</reference>
<protein>
    <recommendedName>
        <fullName evidence="2">UPF0301 protein ABOZ73_12335</fullName>
    </recommendedName>
</protein>
<proteinExistence type="inferred from homology"/>
<dbReference type="Pfam" id="PF02622">
    <property type="entry name" value="DUF179"/>
    <property type="match status" value="1"/>
</dbReference>
<dbReference type="EMBL" id="CP158375">
    <property type="protein sequence ID" value="XDO95591.1"/>
    <property type="molecule type" value="Genomic_DNA"/>
</dbReference>
<name>A0AB39KQ15_9CAUL</name>
<dbReference type="Gene3D" id="3.40.1740.10">
    <property type="entry name" value="VC0467-like"/>
    <property type="match status" value="1"/>
</dbReference>
<dbReference type="AlphaFoldDB" id="A0AB39KQ15"/>
<evidence type="ECO:0000256" key="1">
    <source>
        <dbReference type="ARBA" id="ARBA00009600"/>
    </source>
</evidence>
<accession>A0AB39KQ15</accession>
<organism evidence="3">
    <name type="scientific">Caulobacter sp. 73W</name>
    <dbReference type="NCBI Taxonomy" id="3161137"/>
    <lineage>
        <taxon>Bacteria</taxon>
        <taxon>Pseudomonadati</taxon>
        <taxon>Pseudomonadota</taxon>
        <taxon>Alphaproteobacteria</taxon>
        <taxon>Caulobacterales</taxon>
        <taxon>Caulobacteraceae</taxon>
        <taxon>Caulobacter</taxon>
    </lineage>
</organism>
<dbReference type="SUPFAM" id="SSF143456">
    <property type="entry name" value="VC0467-like"/>
    <property type="match status" value="1"/>
</dbReference>
<dbReference type="RefSeq" id="WP_369058439.1">
    <property type="nucleotide sequence ID" value="NZ_CP158375.1"/>
</dbReference>
<dbReference type="GO" id="GO:0005829">
    <property type="term" value="C:cytosol"/>
    <property type="evidence" value="ECO:0007669"/>
    <property type="project" value="TreeGrafter"/>
</dbReference>
<gene>
    <name evidence="3" type="ORF">ABOZ73_12335</name>
</gene>
<comment type="similarity">
    <text evidence="1 2">Belongs to the UPF0301 (AlgH) family.</text>
</comment>
<evidence type="ECO:0000256" key="2">
    <source>
        <dbReference type="HAMAP-Rule" id="MF_00758"/>
    </source>
</evidence>
<dbReference type="PANTHER" id="PTHR30327:SF1">
    <property type="entry name" value="UPF0301 PROTEIN YQGE"/>
    <property type="match status" value="1"/>
</dbReference>
<dbReference type="InterPro" id="IPR003774">
    <property type="entry name" value="AlgH-like"/>
</dbReference>
<evidence type="ECO:0000313" key="3">
    <source>
        <dbReference type="EMBL" id="XDO95591.1"/>
    </source>
</evidence>